<dbReference type="Pfam" id="PF00482">
    <property type="entry name" value="T2SSF"/>
    <property type="match status" value="1"/>
</dbReference>
<keyword evidence="5 7" id="KW-1133">Transmembrane helix</keyword>
<comment type="caution">
    <text evidence="9">The sequence shown here is derived from an EMBL/GenBank/DDBJ whole genome shotgun (WGS) entry which is preliminary data.</text>
</comment>
<dbReference type="PANTHER" id="PTHR30012">
    <property type="entry name" value="GENERAL SECRETION PATHWAY PROTEIN"/>
    <property type="match status" value="1"/>
</dbReference>
<evidence type="ECO:0000259" key="8">
    <source>
        <dbReference type="Pfam" id="PF00482"/>
    </source>
</evidence>
<keyword evidence="4 7" id="KW-0812">Transmembrane</keyword>
<dbReference type="AlphaFoldDB" id="A0A3Y9C6T2"/>
<dbReference type="InterPro" id="IPR042094">
    <property type="entry name" value="T2SS_GspF_sf"/>
</dbReference>
<dbReference type="PANTHER" id="PTHR30012:SF0">
    <property type="entry name" value="TYPE II SECRETION SYSTEM PROTEIN F-RELATED"/>
    <property type="match status" value="1"/>
</dbReference>
<feature type="transmembrane region" description="Helical" evidence="7">
    <location>
        <begin position="131"/>
        <end position="149"/>
    </location>
</feature>
<dbReference type="EMBL" id="AAGTQF010000084">
    <property type="protein sequence ID" value="EBR8574330.1"/>
    <property type="molecule type" value="Genomic_DNA"/>
</dbReference>
<reference evidence="9" key="1">
    <citation type="submission" date="2018-08" db="EMBL/GenBank/DDBJ databases">
        <authorList>
            <person name="Ashton P.M."/>
            <person name="Dallman T."/>
            <person name="Nair S."/>
            <person name="De Pinna E."/>
            <person name="Peters T."/>
            <person name="Grant K."/>
        </authorList>
    </citation>
    <scope>NUCLEOTIDE SEQUENCE [LARGE SCALE GENOMIC DNA]</scope>
    <source>
        <strain evidence="9">43913</strain>
        <strain evidence="10">498895</strain>
    </source>
</reference>
<accession>A0A3Y9C6T2</accession>
<evidence type="ECO:0000256" key="3">
    <source>
        <dbReference type="ARBA" id="ARBA00022475"/>
    </source>
</evidence>
<dbReference type="GO" id="GO:0005886">
    <property type="term" value="C:plasma membrane"/>
    <property type="evidence" value="ECO:0007669"/>
    <property type="project" value="UniProtKB-SubCell"/>
</dbReference>
<dbReference type="InterPro" id="IPR018076">
    <property type="entry name" value="T2SS_GspF_dom"/>
</dbReference>
<keyword evidence="6 7" id="KW-0472">Membrane</keyword>
<evidence type="ECO:0000313" key="9">
    <source>
        <dbReference type="EMBL" id="EAB8479656.1"/>
    </source>
</evidence>
<feature type="transmembrane region" description="Helical" evidence="7">
    <location>
        <begin position="183"/>
        <end position="203"/>
    </location>
</feature>
<comment type="similarity">
    <text evidence="2">Belongs to the GSP F family.</text>
</comment>
<gene>
    <name evidence="9" type="ORF">AU894_26495</name>
    <name evidence="10" type="ORF">DOV67_22735</name>
</gene>
<evidence type="ECO:0000256" key="7">
    <source>
        <dbReference type="SAM" id="Phobius"/>
    </source>
</evidence>
<dbReference type="EMBL" id="AAAFYZ010000121">
    <property type="protein sequence ID" value="EAB8479656.1"/>
    <property type="molecule type" value="Genomic_DNA"/>
</dbReference>
<comment type="subcellular location">
    <subcellularLocation>
        <location evidence="1">Cell membrane</location>
        <topology evidence="1">Multi-pass membrane protein</topology>
    </subcellularLocation>
</comment>
<evidence type="ECO:0000256" key="6">
    <source>
        <dbReference type="ARBA" id="ARBA00023136"/>
    </source>
</evidence>
<dbReference type="Gene3D" id="1.20.81.30">
    <property type="entry name" value="Type II secretion system (T2SS), domain F"/>
    <property type="match status" value="2"/>
</dbReference>
<evidence type="ECO:0000313" key="10">
    <source>
        <dbReference type="EMBL" id="EBR8574330.1"/>
    </source>
</evidence>
<name>A0A3Y9C6T2_SALEB</name>
<feature type="transmembrane region" description="Helical" evidence="7">
    <location>
        <begin position="330"/>
        <end position="352"/>
    </location>
</feature>
<keyword evidence="3" id="KW-1003">Cell membrane</keyword>
<evidence type="ECO:0000256" key="5">
    <source>
        <dbReference type="ARBA" id="ARBA00022989"/>
    </source>
</evidence>
<feature type="domain" description="Type II secretion system protein GspF" evidence="8">
    <location>
        <begin position="232"/>
        <end position="352"/>
    </location>
</feature>
<evidence type="ECO:0000256" key="1">
    <source>
        <dbReference type="ARBA" id="ARBA00004651"/>
    </source>
</evidence>
<evidence type="ECO:0000256" key="4">
    <source>
        <dbReference type="ARBA" id="ARBA00022692"/>
    </source>
</evidence>
<dbReference type="Proteomes" id="UP000839644">
    <property type="component" value="Unassembled WGS sequence"/>
</dbReference>
<organism evidence="9">
    <name type="scientific">Salmonella enterica subsp. enterica serovar Java</name>
    <dbReference type="NCBI Taxonomy" id="224729"/>
    <lineage>
        <taxon>Bacteria</taxon>
        <taxon>Pseudomonadati</taxon>
        <taxon>Pseudomonadota</taxon>
        <taxon>Gammaproteobacteria</taxon>
        <taxon>Enterobacterales</taxon>
        <taxon>Enterobacteriaceae</taxon>
        <taxon>Salmonella</taxon>
    </lineage>
</organism>
<protein>
    <submittedName>
        <fullName evidence="9">Pilus assembly protein PilR</fullName>
    </submittedName>
</protein>
<proteinExistence type="inferred from homology"/>
<dbReference type="Proteomes" id="UP000839708">
    <property type="component" value="Unassembled WGS sequence"/>
</dbReference>
<evidence type="ECO:0000256" key="2">
    <source>
        <dbReference type="ARBA" id="ARBA00005745"/>
    </source>
</evidence>
<dbReference type="InterPro" id="IPR003004">
    <property type="entry name" value="GspF/PilC"/>
</dbReference>
<sequence length="365" mass="41552">MRDLSPGQRLRRFLVRKTFSGPYRIQFYEALRFLLENNQPLKVALEQMRDAWTDFGRRWHPFAELVDDCTEALRENTRENSLEQTLALWVPQAEAAVISAGIRSGAIVSSLRFAVTLTVAKKQIQGAIWQMSIYPLGLLIMMVGTMWVLNNKLIPVLSKISEPQTWQGALGFLYNMSVFVDDYGIAVVVLFILFVILLSWSIPNWTRPDPLRKFADNLMPWSIYQDMQGAAFLLNMAALLRSGMTTLDALTILKEFSSRWLTVRLDSIIARVRRGEHLGLALRQCGYHFPSREAANFLSLLQGDGATDLIGNYGHRWLEQTLERVKKRAVAVRLLMLIVLVISLFLLVFAIMDIQSMSDSSMGTF</sequence>